<dbReference type="Pfam" id="PF01867">
    <property type="entry name" value="Cas_Cas1"/>
    <property type="match status" value="1"/>
</dbReference>
<keyword evidence="4" id="KW-0378">Hydrolase</keyword>
<reference evidence="10 11" key="1">
    <citation type="submission" date="2024-03" db="EMBL/GenBank/DDBJ databases">
        <title>Human intestinal bacterial collection.</title>
        <authorList>
            <person name="Pauvert C."/>
            <person name="Hitch T.C.A."/>
            <person name="Clavel T."/>
        </authorList>
    </citation>
    <scope>NUCLEOTIDE SEQUENCE [LARGE SCALE GENOMIC DNA]</scope>
    <source>
        <strain evidence="10 11">CLA-AA-H190</strain>
    </source>
</reference>
<evidence type="ECO:0000256" key="3">
    <source>
        <dbReference type="ARBA" id="ARBA00022759"/>
    </source>
</evidence>
<dbReference type="NCBIfam" id="TIGR00287">
    <property type="entry name" value="cas1"/>
    <property type="match status" value="1"/>
</dbReference>
<dbReference type="Proteomes" id="UP001469749">
    <property type="component" value="Unassembled WGS sequence"/>
</dbReference>
<dbReference type="PANTHER" id="PTHR43219:SF1">
    <property type="entry name" value="CRISPR-ASSOCIATED ENDONUCLEASE CAS1"/>
    <property type="match status" value="1"/>
</dbReference>
<dbReference type="InterPro" id="IPR042206">
    <property type="entry name" value="CRISPR-assoc_Cas1_C"/>
</dbReference>
<dbReference type="InterPro" id="IPR002729">
    <property type="entry name" value="CRISPR-assoc_Cas1"/>
</dbReference>
<evidence type="ECO:0000256" key="5">
    <source>
        <dbReference type="ARBA" id="ARBA00022842"/>
    </source>
</evidence>
<gene>
    <name evidence="10" type="primary">cas1</name>
    <name evidence="10" type="ORF">WMO25_17890</name>
</gene>
<sequence length="458" mass="54267">FEILFGGYATPTKCVAFWRLALNSYFYLNELDHYMEEKGYCWVRFADNINIYTKTQEEAADIYNAISQFLGTEAGLNLNQKKSGIFNACERRFLGYEFYKVSGHIRAKQHRYQPQNVYKQWHPCAVEKVNREYHIVQNGILNKEDYALLFENEDEKYHIPVEVTNQLNIYGEVTIHSNVLRTISKRKIRLALIDEHGNLMGYYLPTDYGRAAQALLKQCTLYNDTDRRMKTALQMEIAGLHNMRSNLRNYLKRGKKELESYIQELGQMIQELRVSENVDQLMLIEARARQKYYLAFNHILKPGTFHFDKRTKRPPLDPLNAMISFGNTLLYNHFLQIIWNTSLDSRIGIVHATNRRANSLNLDFADIFKPVIVDRIIFSINNRGQIKSDLHFEKKDDKGVYLNKEGKRIFIEEFETKLDSKVVYKNKSLTYKQLMEQEVWQFQRYVLKDMPYKPYKYY</sequence>
<dbReference type="HAMAP" id="MF_01470">
    <property type="entry name" value="Cas1"/>
    <property type="match status" value="1"/>
</dbReference>
<protein>
    <submittedName>
        <fullName evidence="10">CRISPR-associated endonuclease Cas1</fullName>
    </submittedName>
</protein>
<evidence type="ECO:0000256" key="1">
    <source>
        <dbReference type="ARBA" id="ARBA00022722"/>
    </source>
</evidence>
<dbReference type="GO" id="GO:0004519">
    <property type="term" value="F:endonuclease activity"/>
    <property type="evidence" value="ECO:0007669"/>
    <property type="project" value="UniProtKB-KW"/>
</dbReference>
<dbReference type="Pfam" id="PF00078">
    <property type="entry name" value="RVT_1"/>
    <property type="match status" value="1"/>
</dbReference>
<feature type="non-terminal residue" evidence="10">
    <location>
        <position position="1"/>
    </location>
</feature>
<dbReference type="InterPro" id="IPR043502">
    <property type="entry name" value="DNA/RNA_pol_sf"/>
</dbReference>
<evidence type="ECO:0000313" key="11">
    <source>
        <dbReference type="Proteomes" id="UP001469749"/>
    </source>
</evidence>
<evidence type="ECO:0000256" key="6">
    <source>
        <dbReference type="ARBA" id="ARBA00023118"/>
    </source>
</evidence>
<keyword evidence="7" id="KW-0238">DNA-binding</keyword>
<evidence type="ECO:0000313" key="10">
    <source>
        <dbReference type="EMBL" id="MEQ2366933.1"/>
    </source>
</evidence>
<dbReference type="PANTHER" id="PTHR43219">
    <property type="entry name" value="CRISPR-ASSOCIATED ENDONUCLEASE CAS1"/>
    <property type="match status" value="1"/>
</dbReference>
<evidence type="ECO:0000259" key="9">
    <source>
        <dbReference type="Pfam" id="PF00078"/>
    </source>
</evidence>
<evidence type="ECO:0000256" key="7">
    <source>
        <dbReference type="ARBA" id="ARBA00023125"/>
    </source>
</evidence>
<accession>A0ABV1BB47</accession>
<keyword evidence="11" id="KW-1185">Reference proteome</keyword>
<name>A0ABV1BB47_9FIRM</name>
<dbReference type="RefSeq" id="WP_349086568.1">
    <property type="nucleotide sequence ID" value="NZ_JBBMEK010000426.1"/>
</dbReference>
<keyword evidence="1" id="KW-0540">Nuclease</keyword>
<keyword evidence="6" id="KW-0051">Antiviral defense</keyword>
<keyword evidence="3 10" id="KW-0255">Endonuclease</keyword>
<keyword evidence="2" id="KW-0479">Metal-binding</keyword>
<organism evidence="10 11">
    <name type="scientific">Coprococcus intestinihominis</name>
    <dbReference type="NCBI Taxonomy" id="3133154"/>
    <lineage>
        <taxon>Bacteria</taxon>
        <taxon>Bacillati</taxon>
        <taxon>Bacillota</taxon>
        <taxon>Clostridia</taxon>
        <taxon>Lachnospirales</taxon>
        <taxon>Lachnospiraceae</taxon>
        <taxon>Coprococcus</taxon>
    </lineage>
</organism>
<proteinExistence type="inferred from homology"/>
<dbReference type="Gene3D" id="1.20.120.920">
    <property type="entry name" value="CRISPR-associated endonuclease Cas1, C-terminal domain"/>
    <property type="match status" value="1"/>
</dbReference>
<dbReference type="EMBL" id="JBBMEK010000426">
    <property type="protein sequence ID" value="MEQ2366933.1"/>
    <property type="molecule type" value="Genomic_DNA"/>
</dbReference>
<evidence type="ECO:0000256" key="2">
    <source>
        <dbReference type="ARBA" id="ARBA00022723"/>
    </source>
</evidence>
<dbReference type="InterPro" id="IPR042211">
    <property type="entry name" value="CRISPR-assoc_Cas1_N"/>
</dbReference>
<dbReference type="InterPro" id="IPR019858">
    <property type="entry name" value="CRISPR-assoc_Cas1_HMARI/TNEAP"/>
</dbReference>
<dbReference type="Gene3D" id="3.100.10.20">
    <property type="entry name" value="CRISPR-associated endonuclease Cas1, N-terminal domain"/>
    <property type="match status" value="1"/>
</dbReference>
<evidence type="ECO:0000256" key="8">
    <source>
        <dbReference type="ARBA" id="ARBA00023211"/>
    </source>
</evidence>
<dbReference type="InterPro" id="IPR000477">
    <property type="entry name" value="RT_dom"/>
</dbReference>
<keyword evidence="5" id="KW-0460">Magnesium</keyword>
<dbReference type="SUPFAM" id="SSF56672">
    <property type="entry name" value="DNA/RNA polymerases"/>
    <property type="match status" value="1"/>
</dbReference>
<feature type="domain" description="Reverse transcriptase" evidence="9">
    <location>
        <begin position="27"/>
        <end position="98"/>
    </location>
</feature>
<comment type="caution">
    <text evidence="10">The sequence shown here is derived from an EMBL/GenBank/DDBJ whole genome shotgun (WGS) entry which is preliminary data.</text>
</comment>
<keyword evidence="8" id="KW-0464">Manganese</keyword>
<evidence type="ECO:0000256" key="4">
    <source>
        <dbReference type="ARBA" id="ARBA00022801"/>
    </source>
</evidence>